<dbReference type="PANTHER" id="PTHR35204">
    <property type="entry name" value="YALI0A21131P"/>
    <property type="match status" value="1"/>
</dbReference>
<dbReference type="NCBIfam" id="NF047352">
    <property type="entry name" value="P_loop_sacsin"/>
    <property type="match status" value="1"/>
</dbReference>
<gene>
    <name evidence="2" type="ORF">VMCG_10385</name>
</gene>
<feature type="region of interest" description="Disordered" evidence="1">
    <location>
        <begin position="1617"/>
        <end position="1663"/>
    </location>
</feature>
<evidence type="ECO:0000313" key="2">
    <source>
        <dbReference type="EMBL" id="ROV88550.1"/>
    </source>
</evidence>
<evidence type="ECO:0000256" key="1">
    <source>
        <dbReference type="SAM" id="MobiDB-lite"/>
    </source>
</evidence>
<dbReference type="PANTHER" id="PTHR35204:SF1">
    <property type="entry name" value="ENTEROTOXIN"/>
    <property type="match status" value="1"/>
</dbReference>
<dbReference type="Proteomes" id="UP000283895">
    <property type="component" value="Unassembled WGS sequence"/>
</dbReference>
<name>A0A423VCM6_9PEZI</name>
<keyword evidence="3" id="KW-1185">Reference proteome</keyword>
<dbReference type="Gene3D" id="3.30.565.10">
    <property type="entry name" value="Histidine kinase-like ATPase, C-terminal domain"/>
    <property type="match status" value="1"/>
</dbReference>
<reference evidence="2 3" key="1">
    <citation type="submission" date="2015-09" db="EMBL/GenBank/DDBJ databases">
        <title>Host preference determinants of Valsa canker pathogens revealed by comparative genomics.</title>
        <authorList>
            <person name="Yin Z."/>
            <person name="Huang L."/>
        </authorList>
    </citation>
    <scope>NUCLEOTIDE SEQUENCE [LARGE SCALE GENOMIC DNA]</scope>
    <source>
        <strain evidence="2 3">03-1</strain>
    </source>
</reference>
<evidence type="ECO:0008006" key="4">
    <source>
        <dbReference type="Google" id="ProtNLM"/>
    </source>
</evidence>
<feature type="compositionally biased region" description="Basic and acidic residues" evidence="1">
    <location>
        <begin position="1651"/>
        <end position="1663"/>
    </location>
</feature>
<organism evidence="2 3">
    <name type="scientific">Cytospora schulzeri</name>
    <dbReference type="NCBI Taxonomy" id="448051"/>
    <lineage>
        <taxon>Eukaryota</taxon>
        <taxon>Fungi</taxon>
        <taxon>Dikarya</taxon>
        <taxon>Ascomycota</taxon>
        <taxon>Pezizomycotina</taxon>
        <taxon>Sordariomycetes</taxon>
        <taxon>Sordariomycetidae</taxon>
        <taxon>Diaporthales</taxon>
        <taxon>Cytosporaceae</taxon>
        <taxon>Cytospora</taxon>
    </lineage>
</organism>
<feature type="compositionally biased region" description="Polar residues" evidence="1">
    <location>
        <begin position="885"/>
        <end position="907"/>
    </location>
</feature>
<accession>A0A423VCM6</accession>
<dbReference type="InterPro" id="IPR038921">
    <property type="entry name" value="YOR389W-like"/>
</dbReference>
<sequence length="1663" mass="185248">MTVPTDRRAARGLVEQISDDYGYFNEEELREINPGTRRKIERFRTKANEDRGSNVITLAKNLYTSKARFIFELLQNADDNNYKIAAKSGSLPSVSFHVHPRRIVIDCNEDGFTGDNLKAICSVGKSSKTGAQGYIGEKGIGFKSVFMVAWKVHIQSGPFSFSFTHRPGDSGIGMITPIWEGNQEELVQPLTRDYFESSPVQPIYQGLTWMEWFYVNLMVESYVYFTPDNSASWTGAAEYLRTERPEKFLGALRVHYQHNRYRESTDDFIQSVQHTDVLCRGNHRVSLRGAYFPTQILEKLVGQYVEPGAFFPWLWLDTKDTYEYVPSDWKEMLTEYGVGLAEGVDFALHMLQYSLDALQVPADGDISPSSRTRLFALYDHIQSTYRAAEDRNAARHKIRNAPQIMKTKSVLRLLYASCGSLAKGDLVYLETFFAETLGIGNCTWELYVEELNTLRRTGCKDIKIITVIYQELRTLGSKVMAAEEQKLRDAFENEALICVPSHDGQSWHKASQCVWSIAASLRGKVSLNSEYEGFEDFFVNFIGVKPVDLRMAIEELKKVGSHSGPQAVSIQDVKDTVMTVNSLLANETRPPPPGKILDHRIFPIRQPSGTIECGTGVDDFFIVDREPLRRSFEGSVKFLDFTLDEVVELGPFITWTGLETRYISSCVKEYTSFGGSGERALSHPNREIRHKAHALLRVAYHFNSPRTTSPQGRMALYDILRNARIYETNRVTSQLRLAQGGFPHVVEGETTGLHFHEDGTNLDIYVPADEDDQDYTFAKALPERLFEWLMSHPDSNITAEKSERGVAAAKAILLTPVSRVKRALEDCGIKTIQDVVDYDEAARQELTSSVSVTTVTRASNDGTETTISGNGQSRGNLASGDFVTPVSSIETSQRPSTWNSGRNSRSGSPLPLRKSSDLLMPLYESTIPIRSAHDTMYVALLSKVMAAGRSLGCSISNRVETTMDHQPLIDSGVNHEVHSVSSHERNFKIGAAGELYIFELLSHLNLPGFSEGNWQSRIRKYVSVHPKYAELKPWTRQETADITYTDINGKLTEIFINGGYLDRETWSEKTPKYFIEVKTTLLSCDEPFYMSTAQYSRPNSLRIMAARLLTATLLASGVTHATGEVSPLNQGFGPSIEAAKSRGPAIFNAVNDAMRQWGSSLHHNGMSFYLATVPEGVILHHGNNDQNSPDDPDWLAYEIEHAEIFARGRHGGPPGRGPPGGGPPPPGDDPGRPPFNKRNTAAFDLIKIAKDDNPQQAIFEDPIAEPQDLGSMQGEGGWLHTYRTARPLRYLYIDGMGGGKTSMGTMGKRSGGPMDEKLRAAELCEMCGQWNLSGVIRMEAGFEIIQCDFFDGLEEIQVLQRPDPSERGGGPGGPGLNGQVRNFEYIRGLSERYFGIGSSRTIIDYSSMVSAFFYPVNLTNPDPKRPDLPRLSNVSEAELDAMKSYLKQVIRARHDEGTRTIDWQDVTDIIVGRYADRIQSMVEKSYSPDSMLNEIDFLLTVYIDHSGKDKDQISAATARCANFYLHSIRPITDADHLIHAGIKAVTTNLCTKLFDVRGLLIADGSSSQSDSQTSAVATLRSLMEYLGWARFKRCPPCDIDEVCLIPMWPFGTKKDYESPRCVNSSSSGGDWEDSYWGGPGGPGGPPGGGRRPPDDGRDGKGPH</sequence>
<feature type="compositionally biased region" description="Polar residues" evidence="1">
    <location>
        <begin position="861"/>
        <end position="876"/>
    </location>
</feature>
<protein>
    <recommendedName>
        <fullName evidence="4">Protein NO VEIN C-terminal domain-containing protein</fullName>
    </recommendedName>
</protein>
<feature type="compositionally biased region" description="Pro residues" evidence="1">
    <location>
        <begin position="1215"/>
        <end position="1228"/>
    </location>
</feature>
<comment type="caution">
    <text evidence="2">The sequence shown here is derived from an EMBL/GenBank/DDBJ whole genome shotgun (WGS) entry which is preliminary data.</text>
</comment>
<dbReference type="InterPro" id="IPR036890">
    <property type="entry name" value="HATPase_C_sf"/>
</dbReference>
<feature type="compositionally biased region" description="Gly residues" evidence="1">
    <location>
        <begin position="1637"/>
        <end position="1650"/>
    </location>
</feature>
<feature type="region of interest" description="Disordered" evidence="1">
    <location>
        <begin position="1207"/>
        <end position="1238"/>
    </location>
</feature>
<dbReference type="EMBL" id="LKEA01000078">
    <property type="protein sequence ID" value="ROV88550.1"/>
    <property type="molecule type" value="Genomic_DNA"/>
</dbReference>
<feature type="region of interest" description="Disordered" evidence="1">
    <location>
        <begin position="861"/>
        <end position="912"/>
    </location>
</feature>
<dbReference type="SUPFAM" id="SSF55874">
    <property type="entry name" value="ATPase domain of HSP90 chaperone/DNA topoisomerase II/histidine kinase"/>
    <property type="match status" value="1"/>
</dbReference>
<proteinExistence type="predicted"/>
<dbReference type="OrthoDB" id="10261782at2759"/>
<evidence type="ECO:0000313" key="3">
    <source>
        <dbReference type="Proteomes" id="UP000283895"/>
    </source>
</evidence>
<dbReference type="STRING" id="356882.A0A423VCM6"/>